<gene>
    <name evidence="1" type="ORF">NAHI_31</name>
</gene>
<evidence type="ECO:0000313" key="2">
    <source>
        <dbReference type="Proteomes" id="UP000324182"/>
    </source>
</evidence>
<dbReference type="EMBL" id="MN013085">
    <property type="protein sequence ID" value="QEG13366.1"/>
    <property type="molecule type" value="Genomic_DNA"/>
</dbReference>
<proteinExistence type="predicted"/>
<evidence type="ECO:0000313" key="1">
    <source>
        <dbReference type="EMBL" id="QEG13366.1"/>
    </source>
</evidence>
<sequence length="70" mass="7497">MMSDYLRVLMAIKSCPKTFQSNYVRVNAGLVAEAASRGHISCLSADGRNNGAWEITSSGTTFLMIHGGCV</sequence>
<organism evidence="1 2">
    <name type="scientific">Klebsiella phage vB_KpnP_NahiliMali</name>
    <dbReference type="NCBI Taxonomy" id="2591373"/>
    <lineage>
        <taxon>Viruses</taxon>
        <taxon>Duplodnaviria</taxon>
        <taxon>Heunggongvirae</taxon>
        <taxon>Uroviricota</taxon>
        <taxon>Caudoviricetes</taxon>
        <taxon>Autographivirales</taxon>
        <taxon>Autotranscriptaviridae</taxon>
        <taxon>Studiervirinae</taxon>
        <taxon>Ningirsuvirus</taxon>
        <taxon>Ningirsuvirus nahilimali</taxon>
    </lineage>
</organism>
<reference evidence="1 2" key="1">
    <citation type="submission" date="2019-04" db="EMBL/GenBank/DDBJ databases">
        <authorList>
            <person name="Foster K.K."/>
            <person name="Sharma R."/>
            <person name="Thurgood T.L."/>
            <person name="Kruger J.L."/>
            <person name="Loertscher E."/>
            <person name="Arens D.K."/>
            <person name="Thompson D.W."/>
            <person name="Johnson L."/>
            <person name="Walker J."/>
            <person name="Casjens S."/>
            <person name="Grose J.H."/>
        </authorList>
    </citation>
    <scope>NUCLEOTIDE SEQUENCE [LARGE SCALE GENOMIC DNA]</scope>
</reference>
<dbReference type="Proteomes" id="UP000324182">
    <property type="component" value="Segment"/>
</dbReference>
<keyword evidence="2" id="KW-1185">Reference proteome</keyword>
<protein>
    <submittedName>
        <fullName evidence="1">Putative HNS binding protein</fullName>
    </submittedName>
</protein>
<name>A0A5B9NLE0_9CAUD</name>
<accession>A0A5B9NLE0</accession>